<dbReference type="FunFam" id="1.20.81.30:FF:000001">
    <property type="entry name" value="Type II secretion system protein F"/>
    <property type="match status" value="2"/>
</dbReference>
<dbReference type="Gene3D" id="1.20.81.30">
    <property type="entry name" value="Type II secretion system (T2SS), domain F"/>
    <property type="match status" value="2"/>
</dbReference>
<dbReference type="PRINTS" id="PR00812">
    <property type="entry name" value="BCTERIALGSPF"/>
</dbReference>
<dbReference type="PANTHER" id="PTHR30012">
    <property type="entry name" value="GENERAL SECRETION PATHWAY PROTEIN"/>
    <property type="match status" value="1"/>
</dbReference>
<dbReference type="Pfam" id="PF00482">
    <property type="entry name" value="T2SSF"/>
    <property type="match status" value="2"/>
</dbReference>
<keyword evidence="5 8" id="KW-0812">Transmembrane</keyword>
<evidence type="ECO:0000313" key="10">
    <source>
        <dbReference type="EMBL" id="OIO33080.1"/>
    </source>
</evidence>
<gene>
    <name evidence="10" type="ORF">AUJ44_01155</name>
</gene>
<evidence type="ECO:0000313" key="11">
    <source>
        <dbReference type="Proteomes" id="UP000183206"/>
    </source>
</evidence>
<keyword evidence="3" id="KW-1003">Cell membrane</keyword>
<feature type="domain" description="Type II secretion system protein GspF" evidence="9">
    <location>
        <begin position="70"/>
        <end position="193"/>
    </location>
</feature>
<comment type="caution">
    <text evidence="10">The sequence shown here is derived from an EMBL/GenBank/DDBJ whole genome shotgun (WGS) entry which is preliminary data.</text>
</comment>
<reference evidence="10 11" key="1">
    <citation type="journal article" date="2016" name="Environ. Microbiol.">
        <title>Genomic resolution of a cold subsurface aquifer community provides metabolic insights for novel microbes adapted to high CO concentrations.</title>
        <authorList>
            <person name="Probst A.J."/>
            <person name="Castelle C.J."/>
            <person name="Singh A."/>
            <person name="Brown C.T."/>
            <person name="Anantharaman K."/>
            <person name="Sharon I."/>
            <person name="Hug L.A."/>
            <person name="Burstein D."/>
            <person name="Emerson J.B."/>
            <person name="Thomas B.C."/>
            <person name="Banfield J.F."/>
        </authorList>
    </citation>
    <scope>NUCLEOTIDE SEQUENCE [LARGE SCALE GENOMIC DNA]</scope>
    <source>
        <strain evidence="10">CG1_02_47_685</strain>
    </source>
</reference>
<dbReference type="AlphaFoldDB" id="A0A1J4VAL7"/>
<proteinExistence type="inferred from homology"/>
<keyword evidence="6 8" id="KW-1133">Transmembrane helix</keyword>
<dbReference type="InterPro" id="IPR018076">
    <property type="entry name" value="T2SS_GspF_dom"/>
</dbReference>
<dbReference type="InterPro" id="IPR042094">
    <property type="entry name" value="T2SS_GspF_sf"/>
</dbReference>
<evidence type="ECO:0000256" key="7">
    <source>
        <dbReference type="ARBA" id="ARBA00023136"/>
    </source>
</evidence>
<comment type="subcellular location">
    <subcellularLocation>
        <location evidence="1">Cell inner membrane</location>
        <topology evidence="1">Multi-pass membrane protein</topology>
    </subcellularLocation>
</comment>
<evidence type="ECO:0000259" key="9">
    <source>
        <dbReference type="Pfam" id="PF00482"/>
    </source>
</evidence>
<dbReference type="STRING" id="1805282.AUJ44_01155"/>
<comment type="similarity">
    <text evidence="2">Belongs to the GSP F family.</text>
</comment>
<sequence length="404" mass="44003">MKFKYKVQDRAGGIKEGVIDASDKYTLKNTLQSDGGVVLFVEEDSGRMKFDMESLNRVLARIKTQHLVVFAKNLSAMITAGLSLSRGLDILSRQTDNLKLKDVINELSADIGKGKSLSDGMHGHPKVFSSLFVSMVRVGEESGSLADSLNLIGDQMEKSYLLKRKIKGAMIYPAIVVSAMVIIGVLMFIFVVPTLTATFESIGADLPASTRAIIFISNGLSQHFFLFTSPLVLCIAALLSVRKTSRGKRLINAFILHIPVISKLIKESNAALTTRTLSALLSSGIDMIEAIAITRDVVQNPYYRDVLEIAEKNVQKGIPISSAFSENEKLYPILVGEMAAVGEETGKLSDMLMRTALFYEGEIDAATKNMATIIEPVLMVVIGLAVGFFAVSMISPMYSVMTNI</sequence>
<evidence type="ECO:0000256" key="3">
    <source>
        <dbReference type="ARBA" id="ARBA00022475"/>
    </source>
</evidence>
<feature type="transmembrane region" description="Helical" evidence="8">
    <location>
        <begin position="212"/>
        <end position="239"/>
    </location>
</feature>
<dbReference type="EMBL" id="MNVO01000020">
    <property type="protein sequence ID" value="OIO33080.1"/>
    <property type="molecule type" value="Genomic_DNA"/>
</dbReference>
<feature type="transmembrane region" description="Helical" evidence="8">
    <location>
        <begin position="377"/>
        <end position="398"/>
    </location>
</feature>
<evidence type="ECO:0000256" key="2">
    <source>
        <dbReference type="ARBA" id="ARBA00005745"/>
    </source>
</evidence>
<dbReference type="InterPro" id="IPR003004">
    <property type="entry name" value="GspF/PilC"/>
</dbReference>
<feature type="domain" description="Type II secretion system protein GspF" evidence="9">
    <location>
        <begin position="274"/>
        <end position="396"/>
    </location>
</feature>
<feature type="transmembrane region" description="Helical" evidence="8">
    <location>
        <begin position="169"/>
        <end position="192"/>
    </location>
</feature>
<dbReference type="PANTHER" id="PTHR30012:SF0">
    <property type="entry name" value="TYPE II SECRETION SYSTEM PROTEIN F-RELATED"/>
    <property type="match status" value="1"/>
</dbReference>
<protein>
    <recommendedName>
        <fullName evidence="9">Type II secretion system protein GspF domain-containing protein</fullName>
    </recommendedName>
</protein>
<evidence type="ECO:0000256" key="8">
    <source>
        <dbReference type="SAM" id="Phobius"/>
    </source>
</evidence>
<evidence type="ECO:0000256" key="1">
    <source>
        <dbReference type="ARBA" id="ARBA00004429"/>
    </source>
</evidence>
<keyword evidence="4" id="KW-0997">Cell inner membrane</keyword>
<evidence type="ECO:0000256" key="6">
    <source>
        <dbReference type="ARBA" id="ARBA00022989"/>
    </source>
</evidence>
<name>A0A1J4VAL7_9BACT</name>
<keyword evidence="7 8" id="KW-0472">Membrane</keyword>
<accession>A0A1J4VAL7</accession>
<evidence type="ECO:0000256" key="5">
    <source>
        <dbReference type="ARBA" id="ARBA00022692"/>
    </source>
</evidence>
<organism evidence="10 11">
    <name type="scientific">Candidatus Nomurabacteria bacterium CG1_02_47_685</name>
    <dbReference type="NCBI Taxonomy" id="1805282"/>
    <lineage>
        <taxon>Bacteria</taxon>
        <taxon>Candidatus Nomuraibacteriota</taxon>
    </lineage>
</organism>
<evidence type="ECO:0000256" key="4">
    <source>
        <dbReference type="ARBA" id="ARBA00022519"/>
    </source>
</evidence>
<dbReference type="Proteomes" id="UP000183206">
    <property type="component" value="Unassembled WGS sequence"/>
</dbReference>
<dbReference type="GO" id="GO:0005886">
    <property type="term" value="C:plasma membrane"/>
    <property type="evidence" value="ECO:0007669"/>
    <property type="project" value="UniProtKB-SubCell"/>
</dbReference>